<dbReference type="KEGG" id="merd:EB233_30695"/>
<dbReference type="Proteomes" id="UP000503339">
    <property type="component" value="Chromosome"/>
</dbReference>
<evidence type="ECO:0000313" key="3">
    <source>
        <dbReference type="Proteomes" id="UP000503339"/>
    </source>
</evidence>
<organism evidence="2 3">
    <name type="scientific">Mesorhizobium erdmanii</name>
    <dbReference type="NCBI Taxonomy" id="1777866"/>
    <lineage>
        <taxon>Bacteria</taxon>
        <taxon>Pseudomonadati</taxon>
        <taxon>Pseudomonadota</taxon>
        <taxon>Alphaproteobacteria</taxon>
        <taxon>Hyphomicrobiales</taxon>
        <taxon>Phyllobacteriaceae</taxon>
        <taxon>Mesorhizobium</taxon>
    </lineage>
</organism>
<sequence length="68" mass="7410">MRGQAGFWDIDERYVRLSAAGDPLPPSARPRPQASPSVCRHLGKGRNTARHGSTEAHLARFEAPLSTT</sequence>
<evidence type="ECO:0000256" key="1">
    <source>
        <dbReference type="SAM" id="MobiDB-lite"/>
    </source>
</evidence>
<protein>
    <submittedName>
        <fullName evidence="2">Uncharacterized protein</fullName>
    </submittedName>
</protein>
<keyword evidence="3" id="KW-1185">Reference proteome</keyword>
<gene>
    <name evidence="2" type="ORF">EB233_30695</name>
</gene>
<proteinExistence type="predicted"/>
<dbReference type="AlphaFoldDB" id="A0A6M7UTF2"/>
<name>A0A6M7UTF2_9HYPH</name>
<accession>A0A6M7UTF2</accession>
<reference evidence="2 3" key="1">
    <citation type="submission" date="2018-10" db="EMBL/GenBank/DDBJ databases">
        <authorList>
            <person name="Perry B.J."/>
            <person name="Sullivan J.T."/>
            <person name="Murphy R.J.T."/>
            <person name="Ramsay J.P."/>
            <person name="Ronson C.W."/>
        </authorList>
    </citation>
    <scope>NUCLEOTIDE SEQUENCE [LARGE SCALE GENOMIC DNA]</scope>
    <source>
        <strain evidence="2 3">NZP2014</strain>
    </source>
</reference>
<feature type="region of interest" description="Disordered" evidence="1">
    <location>
        <begin position="19"/>
        <end position="68"/>
    </location>
</feature>
<evidence type="ECO:0000313" key="2">
    <source>
        <dbReference type="EMBL" id="QKC79283.1"/>
    </source>
</evidence>
<dbReference type="EMBL" id="CP033361">
    <property type="protein sequence ID" value="QKC79283.1"/>
    <property type="molecule type" value="Genomic_DNA"/>
</dbReference>